<protein>
    <recommendedName>
        <fullName evidence="6">ABC-2 type transporter transmembrane domain-containing protein</fullName>
    </recommendedName>
</protein>
<evidence type="ECO:0000313" key="7">
    <source>
        <dbReference type="EMBL" id="VDK31073.1"/>
    </source>
</evidence>
<evidence type="ECO:0000313" key="8">
    <source>
        <dbReference type="Proteomes" id="UP000281553"/>
    </source>
</evidence>
<keyword evidence="3 5" id="KW-1133">Transmembrane helix</keyword>
<evidence type="ECO:0000256" key="4">
    <source>
        <dbReference type="ARBA" id="ARBA00023136"/>
    </source>
</evidence>
<feature type="transmembrane region" description="Helical" evidence="5">
    <location>
        <begin position="176"/>
        <end position="197"/>
    </location>
</feature>
<dbReference type="InterPro" id="IPR013525">
    <property type="entry name" value="ABC2_TM"/>
</dbReference>
<keyword evidence="8" id="KW-1185">Reference proteome</keyword>
<accession>A0A3P6PN81</accession>
<dbReference type="EMBL" id="UYRU01001059">
    <property type="protein sequence ID" value="VDK31073.1"/>
    <property type="molecule type" value="Genomic_DNA"/>
</dbReference>
<gene>
    <name evidence="7" type="ORF">DILT_LOCUS287</name>
</gene>
<evidence type="ECO:0000256" key="1">
    <source>
        <dbReference type="ARBA" id="ARBA00004141"/>
    </source>
</evidence>
<organism evidence="7 8">
    <name type="scientific">Dibothriocephalus latus</name>
    <name type="common">Fish tapeworm</name>
    <name type="synonym">Diphyllobothrium latum</name>
    <dbReference type="NCBI Taxonomy" id="60516"/>
    <lineage>
        <taxon>Eukaryota</taxon>
        <taxon>Metazoa</taxon>
        <taxon>Spiralia</taxon>
        <taxon>Lophotrochozoa</taxon>
        <taxon>Platyhelminthes</taxon>
        <taxon>Cestoda</taxon>
        <taxon>Eucestoda</taxon>
        <taxon>Diphyllobothriidea</taxon>
        <taxon>Diphyllobothriidae</taxon>
        <taxon>Dibothriocephalus</taxon>
    </lineage>
</organism>
<dbReference type="Proteomes" id="UP000281553">
    <property type="component" value="Unassembled WGS sequence"/>
</dbReference>
<comment type="subcellular location">
    <subcellularLocation>
        <location evidence="1">Membrane</location>
        <topology evidence="1">Multi-pass membrane protein</topology>
    </subcellularLocation>
</comment>
<keyword evidence="4 5" id="KW-0472">Membrane</keyword>
<reference evidence="7 8" key="1">
    <citation type="submission" date="2018-11" db="EMBL/GenBank/DDBJ databases">
        <authorList>
            <consortium name="Pathogen Informatics"/>
        </authorList>
    </citation>
    <scope>NUCLEOTIDE SEQUENCE [LARGE SCALE GENOMIC DNA]</scope>
</reference>
<proteinExistence type="predicted"/>
<dbReference type="Pfam" id="PF12698">
    <property type="entry name" value="ABC2_membrane_3"/>
    <property type="match status" value="1"/>
</dbReference>
<feature type="transmembrane region" description="Helical" evidence="5">
    <location>
        <begin position="65"/>
        <end position="84"/>
    </location>
</feature>
<dbReference type="OrthoDB" id="8940249at2759"/>
<keyword evidence="2 5" id="KW-0812">Transmembrane</keyword>
<feature type="transmembrane region" description="Helical" evidence="5">
    <location>
        <begin position="35"/>
        <end position="59"/>
    </location>
</feature>
<feature type="domain" description="ABC-2 type transporter transmembrane" evidence="6">
    <location>
        <begin position="3"/>
        <end position="191"/>
    </location>
</feature>
<feature type="transmembrane region" description="Helical" evidence="5">
    <location>
        <begin position="96"/>
        <end position="115"/>
    </location>
</feature>
<sequence>MLAWDALTYATASLCAFFVFLLFNIPPFARGGQLWLIGLLLTAFGWAVIPEMYVLSVLFSTPTSGLIWLGALNIFSGIIGMLIVESLCLPMIHQQLLALYIRKVLIFLSPAYALTDAIFSVHTNFEYTRLCAAPEVQSFCLLLPQLPCCLQTCDPYCAYYTDNVLAFTTAGIGKHLVAMAVQGLVFGFFVLVADTVVARRLWITLKSC</sequence>
<feature type="transmembrane region" description="Helical" evidence="5">
    <location>
        <begin position="6"/>
        <end position="23"/>
    </location>
</feature>
<evidence type="ECO:0000256" key="3">
    <source>
        <dbReference type="ARBA" id="ARBA00022989"/>
    </source>
</evidence>
<evidence type="ECO:0000256" key="5">
    <source>
        <dbReference type="SAM" id="Phobius"/>
    </source>
</evidence>
<dbReference type="AlphaFoldDB" id="A0A3P6PN81"/>
<evidence type="ECO:0000256" key="2">
    <source>
        <dbReference type="ARBA" id="ARBA00022692"/>
    </source>
</evidence>
<evidence type="ECO:0000259" key="6">
    <source>
        <dbReference type="Pfam" id="PF12698"/>
    </source>
</evidence>
<name>A0A3P6PN81_DIBLA</name>